<dbReference type="PANTHER" id="PTHR31083:SF5">
    <property type="entry name" value="PROTEIN SOSEKI 1"/>
    <property type="match status" value="1"/>
</dbReference>
<dbReference type="STRING" id="3641.A0A061FJ59"/>
<evidence type="ECO:0000256" key="7">
    <source>
        <dbReference type="ARBA" id="ARBA00024211"/>
    </source>
</evidence>
<keyword evidence="11" id="KW-1185">Reference proteome</keyword>
<keyword evidence="4" id="KW-0132">Cell division</keyword>
<dbReference type="HOGENOM" id="CLU_037903_0_0_1"/>
<dbReference type="InParanoid" id="A0A061FJ59"/>
<dbReference type="GO" id="GO:0051258">
    <property type="term" value="P:protein polymerization"/>
    <property type="evidence" value="ECO:0007669"/>
    <property type="project" value="UniProtKB-ARBA"/>
</dbReference>
<dbReference type="eggNOG" id="KOG1650">
    <property type="taxonomic scope" value="Eukaryota"/>
</dbReference>
<evidence type="ECO:0000256" key="3">
    <source>
        <dbReference type="ARBA" id="ARBA00022475"/>
    </source>
</evidence>
<feature type="compositionally biased region" description="Basic and acidic residues" evidence="8">
    <location>
        <begin position="195"/>
        <end position="209"/>
    </location>
</feature>
<dbReference type="AlphaFoldDB" id="A0A061FJ59"/>
<keyword evidence="5" id="KW-0472">Membrane</keyword>
<dbReference type="Gramene" id="EOY17375">
    <property type="protein sequence ID" value="EOY17375"/>
    <property type="gene ID" value="TCM_036521"/>
</dbReference>
<protein>
    <submittedName>
        <fullName evidence="10">Domain of Uncharacterized protein function, putative</fullName>
    </submittedName>
</protein>
<organism evidence="10 11">
    <name type="scientific">Theobroma cacao</name>
    <name type="common">Cacao</name>
    <name type="synonym">Cocoa</name>
    <dbReference type="NCBI Taxonomy" id="3641"/>
    <lineage>
        <taxon>Eukaryota</taxon>
        <taxon>Viridiplantae</taxon>
        <taxon>Streptophyta</taxon>
        <taxon>Embryophyta</taxon>
        <taxon>Tracheophyta</taxon>
        <taxon>Spermatophyta</taxon>
        <taxon>Magnoliopsida</taxon>
        <taxon>eudicotyledons</taxon>
        <taxon>Gunneridae</taxon>
        <taxon>Pentapetalae</taxon>
        <taxon>rosids</taxon>
        <taxon>malvids</taxon>
        <taxon>Malvales</taxon>
        <taxon>Malvaceae</taxon>
        <taxon>Byttnerioideae</taxon>
        <taxon>Theobroma</taxon>
    </lineage>
</organism>
<comment type="similarity">
    <text evidence="7">Belongs to the SOSEKI family.</text>
</comment>
<dbReference type="Pfam" id="PF06136">
    <property type="entry name" value="SOK"/>
    <property type="match status" value="1"/>
</dbReference>
<dbReference type="InterPro" id="IPR010369">
    <property type="entry name" value="SOK"/>
</dbReference>
<evidence type="ECO:0000256" key="4">
    <source>
        <dbReference type="ARBA" id="ARBA00022618"/>
    </source>
</evidence>
<evidence type="ECO:0000256" key="6">
    <source>
        <dbReference type="ARBA" id="ARBA00023306"/>
    </source>
</evidence>
<comment type="subcellular location">
    <subcellularLocation>
        <location evidence="1">Cell membrane</location>
        <topology evidence="1">Peripheral membrane protein</topology>
        <orientation evidence="1">Cytoplasmic side</orientation>
    </subcellularLocation>
</comment>
<feature type="domain" description="SOSEKI DIX-like" evidence="9">
    <location>
        <begin position="16"/>
        <end position="103"/>
    </location>
</feature>
<gene>
    <name evidence="10" type="ORF">TCM_036521</name>
</gene>
<proteinExistence type="inferred from homology"/>
<evidence type="ECO:0000313" key="10">
    <source>
        <dbReference type="EMBL" id="EOY17375.1"/>
    </source>
</evidence>
<dbReference type="GO" id="GO:0005886">
    <property type="term" value="C:plasma membrane"/>
    <property type="evidence" value="ECO:0007669"/>
    <property type="project" value="UniProtKB-SubCell"/>
</dbReference>
<dbReference type="Proteomes" id="UP000026915">
    <property type="component" value="Chromosome 8"/>
</dbReference>
<dbReference type="EMBL" id="CM001886">
    <property type="protein sequence ID" value="EOY17375.1"/>
    <property type="molecule type" value="Genomic_DNA"/>
</dbReference>
<sequence length="345" mass="38804">MEAAGKGGGGQLRRLHIIYFLSRMGRTEHPHLIRVHHVNEKGVYLRDVKRWLSDLRGKGMPESFSWSYKRRYKTGYVWQDLMDDELITPISDNEYVLKGSEIMPSTPFEATSQGEKRAVEVEEKDPRNKPLPKEAIQENSSYFLPEIYQESPQFALDLETKLDDKSHQTQQGDQDEDPSSFYSAMQNQKNKRGAKTKDKSKDNNVDKVMDIPSCSSFSSPPFSPSLPYAKSKTYSSGARQKLRNLLSCGAVDTDDAVLIMLNRAGKIKPTHFDYSGDKSVKISKGDKLGGSARVIGTPWNEQQQFIAPRKSFDEAKDCKKKQRAEFGCSKVVSAAYKPVGGPTCS</sequence>
<feature type="region of interest" description="Disordered" evidence="8">
    <location>
        <begin position="163"/>
        <end position="222"/>
    </location>
</feature>
<keyword evidence="6" id="KW-0131">Cell cycle</keyword>
<accession>A0A061FJ59</accession>
<keyword evidence="2" id="KW-0217">Developmental protein</keyword>
<dbReference type="OMA" id="PCADAPK"/>
<evidence type="ECO:0000256" key="1">
    <source>
        <dbReference type="ARBA" id="ARBA00004413"/>
    </source>
</evidence>
<dbReference type="GO" id="GO:0051301">
    <property type="term" value="P:cell division"/>
    <property type="evidence" value="ECO:0007669"/>
    <property type="project" value="UniProtKB-KW"/>
</dbReference>
<feature type="compositionally biased region" description="Low complexity" evidence="8">
    <location>
        <begin position="210"/>
        <end position="220"/>
    </location>
</feature>
<keyword evidence="3" id="KW-1003">Cell membrane</keyword>
<evidence type="ECO:0000259" key="9">
    <source>
        <dbReference type="Pfam" id="PF06136"/>
    </source>
</evidence>
<reference evidence="10 11" key="1">
    <citation type="journal article" date="2013" name="Genome Biol.">
        <title>The genome sequence of the most widely cultivated cacao type and its use to identify candidate genes regulating pod color.</title>
        <authorList>
            <person name="Motamayor J.C."/>
            <person name="Mockaitis K."/>
            <person name="Schmutz J."/>
            <person name="Haiminen N."/>
            <person name="Iii D.L."/>
            <person name="Cornejo O."/>
            <person name="Findley S.D."/>
            <person name="Zheng P."/>
            <person name="Utro F."/>
            <person name="Royaert S."/>
            <person name="Saski C."/>
            <person name="Jenkins J."/>
            <person name="Podicheti R."/>
            <person name="Zhao M."/>
            <person name="Scheffler B.E."/>
            <person name="Stack J.C."/>
            <person name="Feltus F.A."/>
            <person name="Mustiga G.M."/>
            <person name="Amores F."/>
            <person name="Phillips W."/>
            <person name="Marelli J.P."/>
            <person name="May G.D."/>
            <person name="Shapiro H."/>
            <person name="Ma J."/>
            <person name="Bustamante C.D."/>
            <person name="Schnell R.J."/>
            <person name="Main D."/>
            <person name="Gilbert D."/>
            <person name="Parida L."/>
            <person name="Kuhn D.N."/>
        </authorList>
    </citation>
    <scope>NUCLEOTIDE SEQUENCE [LARGE SCALE GENOMIC DNA]</scope>
    <source>
        <strain evidence="11">cv. Matina 1-6</strain>
    </source>
</reference>
<evidence type="ECO:0000313" key="11">
    <source>
        <dbReference type="Proteomes" id="UP000026915"/>
    </source>
</evidence>
<feature type="compositionally biased region" description="Basic and acidic residues" evidence="8">
    <location>
        <begin position="114"/>
        <end position="136"/>
    </location>
</feature>
<dbReference type="FunCoup" id="A0A061FJ59">
    <property type="interactions" value="178"/>
</dbReference>
<evidence type="ECO:0000256" key="5">
    <source>
        <dbReference type="ARBA" id="ARBA00023136"/>
    </source>
</evidence>
<dbReference type="PANTHER" id="PTHR31083">
    <property type="entry name" value="UPSTREAM OF FLC PROTEIN (DUF966)"/>
    <property type="match status" value="1"/>
</dbReference>
<evidence type="ECO:0000256" key="2">
    <source>
        <dbReference type="ARBA" id="ARBA00022473"/>
    </source>
</evidence>
<evidence type="ECO:0000256" key="8">
    <source>
        <dbReference type="SAM" id="MobiDB-lite"/>
    </source>
</evidence>
<feature type="region of interest" description="Disordered" evidence="8">
    <location>
        <begin position="105"/>
        <end position="136"/>
    </location>
</feature>
<dbReference type="InterPro" id="IPR048351">
    <property type="entry name" value="SOK_DIX"/>
</dbReference>
<name>A0A061FJ59_THECC</name>